<dbReference type="Proteomes" id="UP000176336">
    <property type="component" value="Unassembled WGS sequence"/>
</dbReference>
<reference evidence="2 3" key="1">
    <citation type="journal article" date="2016" name="Nat. Commun.">
        <title>Thousands of microbial genomes shed light on interconnected biogeochemical processes in an aquifer system.</title>
        <authorList>
            <person name="Anantharaman K."/>
            <person name="Brown C.T."/>
            <person name="Hug L.A."/>
            <person name="Sharon I."/>
            <person name="Castelle C.J."/>
            <person name="Probst A.J."/>
            <person name="Thomas B.C."/>
            <person name="Singh A."/>
            <person name="Wilkins M.J."/>
            <person name="Karaoz U."/>
            <person name="Brodie E.L."/>
            <person name="Williams K.H."/>
            <person name="Hubbard S.S."/>
            <person name="Banfield J.F."/>
        </authorList>
    </citation>
    <scope>NUCLEOTIDE SEQUENCE [LARGE SCALE GENOMIC DNA]</scope>
</reference>
<gene>
    <name evidence="2" type="ORF">A2871_00885</name>
</gene>
<comment type="caution">
    <text evidence="2">The sequence shown here is derived from an EMBL/GenBank/DDBJ whole genome shotgun (WGS) entry which is preliminary data.</text>
</comment>
<protein>
    <recommendedName>
        <fullName evidence="1">Glycosyltransferase 2-like domain-containing protein</fullName>
    </recommendedName>
</protein>
<dbReference type="PANTHER" id="PTHR22916:SF3">
    <property type="entry name" value="UDP-GLCNAC:BETAGAL BETA-1,3-N-ACETYLGLUCOSAMINYLTRANSFERASE-LIKE PROTEIN 1"/>
    <property type="match status" value="1"/>
</dbReference>
<dbReference type="SUPFAM" id="SSF53448">
    <property type="entry name" value="Nucleotide-diphospho-sugar transferases"/>
    <property type="match status" value="1"/>
</dbReference>
<dbReference type="InterPro" id="IPR001173">
    <property type="entry name" value="Glyco_trans_2-like"/>
</dbReference>
<feature type="domain" description="Glycosyltransferase 2-like" evidence="1">
    <location>
        <begin position="7"/>
        <end position="145"/>
    </location>
</feature>
<evidence type="ECO:0000313" key="2">
    <source>
        <dbReference type="EMBL" id="OGE19390.1"/>
    </source>
</evidence>
<dbReference type="GO" id="GO:0016758">
    <property type="term" value="F:hexosyltransferase activity"/>
    <property type="evidence" value="ECO:0007669"/>
    <property type="project" value="UniProtKB-ARBA"/>
</dbReference>
<dbReference type="PANTHER" id="PTHR22916">
    <property type="entry name" value="GLYCOSYLTRANSFERASE"/>
    <property type="match status" value="1"/>
</dbReference>
<dbReference type="Pfam" id="PF00535">
    <property type="entry name" value="Glycos_transf_2"/>
    <property type="match status" value="1"/>
</dbReference>
<proteinExistence type="predicted"/>
<accession>A0A1F5ISU5</accession>
<evidence type="ECO:0000313" key="3">
    <source>
        <dbReference type="Proteomes" id="UP000176336"/>
    </source>
</evidence>
<evidence type="ECO:0000259" key="1">
    <source>
        <dbReference type="Pfam" id="PF00535"/>
    </source>
</evidence>
<dbReference type="InterPro" id="IPR029044">
    <property type="entry name" value="Nucleotide-diphossugar_trans"/>
</dbReference>
<organism evidence="2 3">
    <name type="scientific">Candidatus Daviesbacteria bacterium RIFCSPHIGHO2_01_FULL_41_23</name>
    <dbReference type="NCBI Taxonomy" id="1797764"/>
    <lineage>
        <taxon>Bacteria</taxon>
        <taxon>Candidatus Daviesiibacteriota</taxon>
    </lineage>
</organism>
<sequence>MGLPKISVVMTNYNKQQFVGQALQSVITQEYSPLEVIVVDDGSTDGSLKIINSFVKKYAGKIKLFSQKNSGQVSATDLGLSKINGEIVNFLNSDDMLCKNAFLEAGRAFQKDPNLLWLTGYTDIIDKDNKVIYKSVTKYKNFLLNINKFPLLLMVNYISLPAVFVRKTALDKLGQFTNENKVFLEYGLWLKLGRVQMPKVIKKNLAQFRLTSGNLTSRTFKAVLREDYGAAKRQTSNPLILLLHLLNNFGRILLIRVFNRVNN</sequence>
<dbReference type="EMBL" id="MFCR01000003">
    <property type="protein sequence ID" value="OGE19390.1"/>
    <property type="molecule type" value="Genomic_DNA"/>
</dbReference>
<dbReference type="Gene3D" id="3.90.550.10">
    <property type="entry name" value="Spore Coat Polysaccharide Biosynthesis Protein SpsA, Chain A"/>
    <property type="match status" value="1"/>
</dbReference>
<dbReference type="AlphaFoldDB" id="A0A1F5ISU5"/>
<name>A0A1F5ISU5_9BACT</name>